<sequence length="80" mass="8825">MFDRLRNFQGQVIAYGGGTLVSLWSQAVSAVEHIPEMTADMTTNDVIGIGGLVVIAGRLVFDVAVYIDTRKQRRKGQQEE</sequence>
<feature type="transmembrane region" description="Helical" evidence="1">
    <location>
        <begin position="46"/>
        <end position="67"/>
    </location>
</feature>
<keyword evidence="1" id="KW-0812">Transmembrane</keyword>
<name>A0AA37FXU4_AERCA</name>
<reference evidence="2" key="1">
    <citation type="submission" date="2021-07" db="EMBL/GenBank/DDBJ databases">
        <title>Draft genome sequence of carbapenem-resistant Aeromonas spp. in Japan.</title>
        <authorList>
            <person name="Maehana S."/>
            <person name="Suzuki M."/>
            <person name="Kitasato H."/>
        </authorList>
    </citation>
    <scope>NUCLEOTIDE SEQUENCE</scope>
    <source>
        <strain evidence="2">KAM351</strain>
    </source>
</reference>
<comment type="caution">
    <text evidence="2">The sequence shown here is derived from an EMBL/GenBank/DDBJ whole genome shotgun (WGS) entry which is preliminary data.</text>
</comment>
<dbReference type="AlphaFoldDB" id="A0AA37FXU4"/>
<dbReference type="RefSeq" id="WP_223940221.1">
    <property type="nucleotide sequence ID" value="NZ_BPNN01000040.1"/>
</dbReference>
<accession>A0AA37FXU4</accession>
<proteinExistence type="predicted"/>
<keyword evidence="1" id="KW-1133">Transmembrane helix</keyword>
<protein>
    <submittedName>
        <fullName evidence="2">Uncharacterized protein</fullName>
    </submittedName>
</protein>
<evidence type="ECO:0000256" key="1">
    <source>
        <dbReference type="SAM" id="Phobius"/>
    </source>
</evidence>
<evidence type="ECO:0000313" key="3">
    <source>
        <dbReference type="Proteomes" id="UP000886934"/>
    </source>
</evidence>
<dbReference type="Proteomes" id="UP000886934">
    <property type="component" value="Unassembled WGS sequence"/>
</dbReference>
<keyword evidence="1" id="KW-0472">Membrane</keyword>
<organism evidence="2 3">
    <name type="scientific">Aeromonas caviae</name>
    <name type="common">Aeromonas punctata</name>
    <dbReference type="NCBI Taxonomy" id="648"/>
    <lineage>
        <taxon>Bacteria</taxon>
        <taxon>Pseudomonadati</taxon>
        <taxon>Pseudomonadota</taxon>
        <taxon>Gammaproteobacteria</taxon>
        <taxon>Aeromonadales</taxon>
        <taxon>Aeromonadaceae</taxon>
        <taxon>Aeromonas</taxon>
    </lineage>
</organism>
<gene>
    <name evidence="2" type="ORF">KAM351_27420</name>
</gene>
<evidence type="ECO:0000313" key="2">
    <source>
        <dbReference type="EMBL" id="GJA64131.1"/>
    </source>
</evidence>
<feature type="transmembrane region" description="Helical" evidence="1">
    <location>
        <begin position="12"/>
        <end position="34"/>
    </location>
</feature>
<dbReference type="EMBL" id="BPNN01000040">
    <property type="protein sequence ID" value="GJA64131.1"/>
    <property type="molecule type" value="Genomic_DNA"/>
</dbReference>